<protein>
    <submittedName>
        <fullName evidence="1">Uncharacterized protein</fullName>
    </submittedName>
</protein>
<organism evidence="1 2">
    <name type="scientific">Tsukamurella paurometabola (strain ATCC 8368 / DSM 20162 / CCUG 35730 / CIP 100753 / JCM 10117 / KCTC 9821 / NBRC 16120 / NCIMB 702349 / NCTC 13040)</name>
    <name type="common">Corynebacterium paurometabolum</name>
    <dbReference type="NCBI Taxonomy" id="521096"/>
    <lineage>
        <taxon>Bacteria</taxon>
        <taxon>Bacillati</taxon>
        <taxon>Actinomycetota</taxon>
        <taxon>Actinomycetes</taxon>
        <taxon>Mycobacteriales</taxon>
        <taxon>Tsukamurellaceae</taxon>
        <taxon>Tsukamurella</taxon>
    </lineage>
</organism>
<gene>
    <name evidence="1" type="ordered locus">Tpau_1904</name>
</gene>
<dbReference type="RefSeq" id="WP_013126540.1">
    <property type="nucleotide sequence ID" value="NC_014158.1"/>
</dbReference>
<evidence type="ECO:0000313" key="1">
    <source>
        <dbReference type="EMBL" id="ADG78517.1"/>
    </source>
</evidence>
<reference evidence="1 2" key="2">
    <citation type="journal article" date="2011" name="Stand. Genomic Sci.">
        <title>Complete genome sequence of Tsukamurella paurometabola type strain (no. 33).</title>
        <authorList>
            <person name="Munk A.C."/>
            <person name="Lapidus A."/>
            <person name="Lucas S."/>
            <person name="Nolan M."/>
            <person name="Tice H."/>
            <person name="Cheng J.F."/>
            <person name="Del Rio T.G."/>
            <person name="Goodwin L."/>
            <person name="Pitluck S."/>
            <person name="Liolios K."/>
            <person name="Huntemann M."/>
            <person name="Ivanova N."/>
            <person name="Mavromatis K."/>
            <person name="Mikhailova N."/>
            <person name="Pati A."/>
            <person name="Chen A."/>
            <person name="Palaniappan K."/>
            <person name="Tapia R."/>
            <person name="Han C."/>
            <person name="Land M."/>
            <person name="Hauser L."/>
            <person name="Chang Y.J."/>
            <person name="Jeffries C.D."/>
            <person name="Brettin T."/>
            <person name="Yasawong M."/>
            <person name="Brambilla E.M."/>
            <person name="Rohde M."/>
            <person name="Sikorski J."/>
            <person name="Goker M."/>
            <person name="Detter J.C."/>
            <person name="Woyke T."/>
            <person name="Bristow J."/>
            <person name="Eisen J.A."/>
            <person name="Markowitz V."/>
            <person name="Hugenholtz P."/>
            <person name="Kyrpides N.C."/>
            <person name="Klenk H.P."/>
        </authorList>
    </citation>
    <scope>NUCLEOTIDE SEQUENCE [LARGE SCALE GENOMIC DNA]</scope>
    <source>
        <strain evidence="2">ATCC 8368 / DSM 20162 / CCUG 35730 / CIP 100753 / JCM 10117 / KCTC 9821 / NBRC 16120 / NCIMB 702349 / NCTC 13040</strain>
    </source>
</reference>
<accession>D5UN20</accession>
<reference evidence="2" key="1">
    <citation type="submission" date="2010-03" db="EMBL/GenBank/DDBJ databases">
        <title>The complete chromosome of Tsukamurella paurometabola DSM 20162.</title>
        <authorList>
            <consortium name="US DOE Joint Genome Institute (JGI-PGF)"/>
            <person name="Lucas S."/>
            <person name="Copeland A."/>
            <person name="Lapidus A."/>
            <person name="Glavina del Rio T."/>
            <person name="Dalin E."/>
            <person name="Tice H."/>
            <person name="Bruce D."/>
            <person name="Goodwin L."/>
            <person name="Pitluck S."/>
            <person name="Kyrpides N."/>
            <person name="Mavromatis K."/>
            <person name="Ivanova N."/>
            <person name="Mikhailova N."/>
            <person name="Munk A.C."/>
            <person name="Brettin T."/>
            <person name="Detter J.C."/>
            <person name="Tapia R."/>
            <person name="Han C."/>
            <person name="Larimer F."/>
            <person name="Land M."/>
            <person name="Hauser L."/>
            <person name="Markowitz V."/>
            <person name="Cheng J.-F."/>
            <person name="Hugenholtz P."/>
            <person name="Woyke T."/>
            <person name="Wu D."/>
            <person name="Jando M."/>
            <person name="Brambilla E."/>
            <person name="Klenk H.-P."/>
            <person name="Eisen J.A."/>
        </authorList>
    </citation>
    <scope>NUCLEOTIDE SEQUENCE [LARGE SCALE GENOMIC DNA]</scope>
    <source>
        <strain evidence="2">ATCC 8368 / DSM 20162 / CCUG 35730 / CIP 100753 / JCM 10117 / KCTC 9821 / NBRC 16120 / NCIMB 702349 / NCTC 13040</strain>
    </source>
</reference>
<keyword evidence="2" id="KW-1185">Reference proteome</keyword>
<proteinExistence type="predicted"/>
<dbReference type="Proteomes" id="UP000001213">
    <property type="component" value="Chromosome"/>
</dbReference>
<dbReference type="EMBL" id="CP001966">
    <property type="protein sequence ID" value="ADG78517.1"/>
    <property type="molecule type" value="Genomic_DNA"/>
</dbReference>
<sequence length="57" mass="6159">MDEIEQQLHAWETESHHPTSQGIVLYQRCACGARRITTVGAVVEVPVSLPESAAQAG</sequence>
<dbReference type="KEGG" id="tpr:Tpau_1904"/>
<dbReference type="AlphaFoldDB" id="D5UN20"/>
<dbReference type="STRING" id="521096.Tpau_1904"/>
<name>D5UN20_TSUPD</name>
<dbReference type="HOGENOM" id="CLU_2995391_0_0_11"/>
<evidence type="ECO:0000313" key="2">
    <source>
        <dbReference type="Proteomes" id="UP000001213"/>
    </source>
</evidence>